<gene>
    <name evidence="1" type="ORF">ACFOLH_03210</name>
</gene>
<dbReference type="InterPro" id="IPR011990">
    <property type="entry name" value="TPR-like_helical_dom_sf"/>
</dbReference>
<comment type="caution">
    <text evidence="1">The sequence shown here is derived from an EMBL/GenBank/DDBJ whole genome shotgun (WGS) entry which is preliminary data.</text>
</comment>
<dbReference type="Gene3D" id="1.25.40.10">
    <property type="entry name" value="Tetratricopeptide repeat domain"/>
    <property type="match status" value="1"/>
</dbReference>
<reference evidence="2" key="1">
    <citation type="journal article" date="2019" name="Int. J. Syst. Evol. Microbiol.">
        <title>The Global Catalogue of Microorganisms (GCM) 10K type strain sequencing project: providing services to taxonomists for standard genome sequencing and annotation.</title>
        <authorList>
            <consortium name="The Broad Institute Genomics Platform"/>
            <consortium name="The Broad Institute Genome Sequencing Center for Infectious Disease"/>
            <person name="Wu L."/>
            <person name="Ma J."/>
        </authorList>
    </citation>
    <scope>NUCLEOTIDE SEQUENCE [LARGE SCALE GENOMIC DNA]</scope>
    <source>
        <strain evidence="2">NCAIM B.02333</strain>
    </source>
</reference>
<keyword evidence="2" id="KW-1185">Reference proteome</keyword>
<name>A0ABV7WC43_9MICO</name>
<dbReference type="Proteomes" id="UP001595685">
    <property type="component" value="Unassembled WGS sequence"/>
</dbReference>
<organism evidence="1 2">
    <name type="scientific">Aquipuribacter hungaricus</name>
    <dbReference type="NCBI Taxonomy" id="545624"/>
    <lineage>
        <taxon>Bacteria</taxon>
        <taxon>Bacillati</taxon>
        <taxon>Actinomycetota</taxon>
        <taxon>Actinomycetes</taxon>
        <taxon>Micrococcales</taxon>
        <taxon>Intrasporangiaceae</taxon>
        <taxon>Aquipuribacter</taxon>
    </lineage>
</organism>
<dbReference type="RefSeq" id="WP_340294333.1">
    <property type="nucleotide sequence ID" value="NZ_JBBEOI010000152.1"/>
</dbReference>
<proteinExistence type="predicted"/>
<dbReference type="EMBL" id="JBHRWW010000002">
    <property type="protein sequence ID" value="MFC3687345.1"/>
    <property type="molecule type" value="Genomic_DNA"/>
</dbReference>
<dbReference type="Pfam" id="PF13432">
    <property type="entry name" value="TPR_16"/>
    <property type="match status" value="1"/>
</dbReference>
<accession>A0ABV7WC43</accession>
<sequence length="143" mass="15573">MTDEQARGQGDGVRRPAGEVYDWLARGRDLLASGDTGAAATLLRHAHEEEPGSRELTETLARAEFENGRFAVACDLFASLVDLAPDSDYARFGLGASLVRLGRYKEALPHLTMATVMRPGRAEYEQLLQRARLVTGKGDRADG</sequence>
<protein>
    <submittedName>
        <fullName evidence="1">Tetratricopeptide repeat protein</fullName>
    </submittedName>
</protein>
<evidence type="ECO:0000313" key="1">
    <source>
        <dbReference type="EMBL" id="MFC3687345.1"/>
    </source>
</evidence>
<dbReference type="SUPFAM" id="SSF48452">
    <property type="entry name" value="TPR-like"/>
    <property type="match status" value="1"/>
</dbReference>
<evidence type="ECO:0000313" key="2">
    <source>
        <dbReference type="Proteomes" id="UP001595685"/>
    </source>
</evidence>